<keyword evidence="5 8" id="KW-0812">Transmembrane</keyword>
<protein>
    <submittedName>
        <fullName evidence="10">Putative ABC-transporter membrane protein</fullName>
    </submittedName>
</protein>
<feature type="transmembrane region" description="Helical" evidence="8">
    <location>
        <begin position="190"/>
        <end position="213"/>
    </location>
</feature>
<evidence type="ECO:0000256" key="4">
    <source>
        <dbReference type="ARBA" id="ARBA00022519"/>
    </source>
</evidence>
<keyword evidence="4" id="KW-0997">Cell inner membrane</keyword>
<sequence>MSQSANRWRIIRILLAICLVGVVLLPFLLLLGLSLSRQWIYPHLLPQQVGLMNWTQLLGYQQNLLWSLGLSLALSLSVAFIATWAGFFTGRMLAYHPRGRQLLKLAYLPYVISPVIYAACLKVYFIWFGLDARFWGVLLAQLMIAYPFSVILFSEYWSHRTQALEQLVATLGGSPRQTVWKVLVPISRNILLVSFFQTFLISWFEYGLTQLIGLGKVPTLTVMVFGYLKEANIYFAALASCLLVMPPLLLLWINKKYVLSGRGSH</sequence>
<dbReference type="GO" id="GO:0005886">
    <property type="term" value="C:plasma membrane"/>
    <property type="evidence" value="ECO:0007669"/>
    <property type="project" value="UniProtKB-SubCell"/>
</dbReference>
<feature type="transmembrane region" description="Helical" evidence="8">
    <location>
        <begin position="134"/>
        <end position="153"/>
    </location>
</feature>
<feature type="transmembrane region" description="Helical" evidence="8">
    <location>
        <begin position="64"/>
        <end position="87"/>
    </location>
</feature>
<evidence type="ECO:0000256" key="7">
    <source>
        <dbReference type="ARBA" id="ARBA00023136"/>
    </source>
</evidence>
<dbReference type="Gene3D" id="1.10.3720.10">
    <property type="entry name" value="MetI-like"/>
    <property type="match status" value="1"/>
</dbReference>
<keyword evidence="6 8" id="KW-1133">Transmembrane helix</keyword>
<keyword evidence="3" id="KW-1003">Cell membrane</keyword>
<keyword evidence="7 8" id="KW-0472">Membrane</keyword>
<evidence type="ECO:0000256" key="8">
    <source>
        <dbReference type="SAM" id="Phobius"/>
    </source>
</evidence>
<comment type="caution">
    <text evidence="10">The sequence shown here is derived from an EMBL/GenBank/DDBJ whole genome shotgun (WGS) entry which is preliminary data.</text>
</comment>
<evidence type="ECO:0000256" key="3">
    <source>
        <dbReference type="ARBA" id="ARBA00022475"/>
    </source>
</evidence>
<feature type="domain" description="ABC transmembrane type-1" evidence="9">
    <location>
        <begin position="68"/>
        <end position="254"/>
    </location>
</feature>
<keyword evidence="11" id="KW-1185">Reference proteome</keyword>
<evidence type="ECO:0000313" key="10">
    <source>
        <dbReference type="EMBL" id="EAY26418.1"/>
    </source>
</evidence>
<dbReference type="PANTHER" id="PTHR43357">
    <property type="entry name" value="INNER MEMBRANE ABC TRANSPORTER PERMEASE PROTEIN YDCV"/>
    <property type="match status" value="1"/>
</dbReference>
<evidence type="ECO:0000259" key="9">
    <source>
        <dbReference type="PROSITE" id="PS50928"/>
    </source>
</evidence>
<organism evidence="10 11">
    <name type="scientific">Microscilla marina ATCC 23134</name>
    <dbReference type="NCBI Taxonomy" id="313606"/>
    <lineage>
        <taxon>Bacteria</taxon>
        <taxon>Pseudomonadati</taxon>
        <taxon>Bacteroidota</taxon>
        <taxon>Cytophagia</taxon>
        <taxon>Cytophagales</taxon>
        <taxon>Microscillaceae</taxon>
        <taxon>Microscilla</taxon>
    </lineage>
</organism>
<dbReference type="eggNOG" id="COG1177">
    <property type="taxonomic scope" value="Bacteria"/>
</dbReference>
<dbReference type="InterPro" id="IPR000515">
    <property type="entry name" value="MetI-like"/>
</dbReference>
<keyword evidence="2" id="KW-0813">Transport</keyword>
<reference evidence="10 11" key="1">
    <citation type="submission" date="2007-01" db="EMBL/GenBank/DDBJ databases">
        <authorList>
            <person name="Haygood M."/>
            <person name="Podell S."/>
            <person name="Anderson C."/>
            <person name="Hopkinson B."/>
            <person name="Roe K."/>
            <person name="Barbeau K."/>
            <person name="Gaasterland T."/>
            <person name="Ferriera S."/>
            <person name="Johnson J."/>
            <person name="Kravitz S."/>
            <person name="Beeson K."/>
            <person name="Sutton G."/>
            <person name="Rogers Y.-H."/>
            <person name="Friedman R."/>
            <person name="Frazier M."/>
            <person name="Venter J.C."/>
        </authorList>
    </citation>
    <scope>NUCLEOTIDE SEQUENCE [LARGE SCALE GENOMIC DNA]</scope>
    <source>
        <strain evidence="10 11">ATCC 23134</strain>
    </source>
</reference>
<comment type="subcellular location">
    <subcellularLocation>
        <location evidence="1">Cell inner membrane</location>
        <topology evidence="1">Multi-pass membrane protein</topology>
    </subcellularLocation>
</comment>
<dbReference type="RefSeq" id="WP_002700933.1">
    <property type="nucleotide sequence ID" value="NZ_AAWS01000034.1"/>
</dbReference>
<name>A1ZT28_MICM2</name>
<dbReference type="PROSITE" id="PS50928">
    <property type="entry name" value="ABC_TM1"/>
    <property type="match status" value="1"/>
</dbReference>
<dbReference type="EMBL" id="AAWS01000034">
    <property type="protein sequence ID" value="EAY26418.1"/>
    <property type="molecule type" value="Genomic_DNA"/>
</dbReference>
<dbReference type="Proteomes" id="UP000004095">
    <property type="component" value="Unassembled WGS sequence"/>
</dbReference>
<evidence type="ECO:0000256" key="1">
    <source>
        <dbReference type="ARBA" id="ARBA00004429"/>
    </source>
</evidence>
<feature type="transmembrane region" description="Helical" evidence="8">
    <location>
        <begin position="233"/>
        <end position="253"/>
    </location>
</feature>
<dbReference type="GO" id="GO:0055085">
    <property type="term" value="P:transmembrane transport"/>
    <property type="evidence" value="ECO:0007669"/>
    <property type="project" value="InterPro"/>
</dbReference>
<dbReference type="AlphaFoldDB" id="A1ZT28"/>
<accession>A1ZT28</accession>
<evidence type="ECO:0000313" key="11">
    <source>
        <dbReference type="Proteomes" id="UP000004095"/>
    </source>
</evidence>
<dbReference type="PANTHER" id="PTHR43357:SF4">
    <property type="entry name" value="INNER MEMBRANE ABC TRANSPORTER PERMEASE PROTEIN YDCV"/>
    <property type="match status" value="1"/>
</dbReference>
<evidence type="ECO:0000256" key="2">
    <source>
        <dbReference type="ARBA" id="ARBA00022448"/>
    </source>
</evidence>
<proteinExistence type="predicted"/>
<gene>
    <name evidence="10" type="ORF">M23134_07013</name>
</gene>
<evidence type="ECO:0000256" key="5">
    <source>
        <dbReference type="ARBA" id="ARBA00022692"/>
    </source>
</evidence>
<dbReference type="CDD" id="cd06261">
    <property type="entry name" value="TM_PBP2"/>
    <property type="match status" value="1"/>
</dbReference>
<evidence type="ECO:0000256" key="6">
    <source>
        <dbReference type="ARBA" id="ARBA00022989"/>
    </source>
</evidence>
<feature type="transmembrane region" description="Helical" evidence="8">
    <location>
        <begin position="107"/>
        <end position="128"/>
    </location>
</feature>
<dbReference type="InterPro" id="IPR035906">
    <property type="entry name" value="MetI-like_sf"/>
</dbReference>
<dbReference type="SUPFAM" id="SSF161098">
    <property type="entry name" value="MetI-like"/>
    <property type="match status" value="1"/>
</dbReference>